<proteinExistence type="predicted"/>
<dbReference type="Proteomes" id="UP000050969">
    <property type="component" value="Unassembled WGS sequence"/>
</dbReference>
<organism evidence="1 2">
    <name type="scientific">Lacticaseibacillus saniviri JCM 17471 = DSM 24301</name>
    <dbReference type="NCBI Taxonomy" id="1293598"/>
    <lineage>
        <taxon>Bacteria</taxon>
        <taxon>Bacillati</taxon>
        <taxon>Bacillota</taxon>
        <taxon>Bacilli</taxon>
        <taxon>Lactobacillales</taxon>
        <taxon>Lactobacillaceae</taxon>
        <taxon>Lacticaseibacillus</taxon>
    </lineage>
</organism>
<protein>
    <recommendedName>
        <fullName evidence="3">DUF3383 family protein</fullName>
    </recommendedName>
</protein>
<accession>A0A0R2MSV7</accession>
<evidence type="ECO:0000313" key="2">
    <source>
        <dbReference type="Proteomes" id="UP000050969"/>
    </source>
</evidence>
<reference evidence="1 2" key="1">
    <citation type="journal article" date="2015" name="Genome Announc.">
        <title>Expanding the biotechnology potential of lactobacilli through comparative genomics of 213 strains and associated genera.</title>
        <authorList>
            <person name="Sun Z."/>
            <person name="Harris H.M."/>
            <person name="McCann A."/>
            <person name="Guo C."/>
            <person name="Argimon S."/>
            <person name="Zhang W."/>
            <person name="Yang X."/>
            <person name="Jeffery I.B."/>
            <person name="Cooney J.C."/>
            <person name="Kagawa T.F."/>
            <person name="Liu W."/>
            <person name="Song Y."/>
            <person name="Salvetti E."/>
            <person name="Wrobel A."/>
            <person name="Rasinkangas P."/>
            <person name="Parkhill J."/>
            <person name="Rea M.C."/>
            <person name="O'Sullivan O."/>
            <person name="Ritari J."/>
            <person name="Douillard F.P."/>
            <person name="Paul Ross R."/>
            <person name="Yang R."/>
            <person name="Briner A.E."/>
            <person name="Felis G.E."/>
            <person name="de Vos W.M."/>
            <person name="Barrangou R."/>
            <person name="Klaenhammer T.R."/>
            <person name="Caufield P.W."/>
            <person name="Cui Y."/>
            <person name="Zhang H."/>
            <person name="O'Toole P.W."/>
        </authorList>
    </citation>
    <scope>NUCLEOTIDE SEQUENCE [LARGE SCALE GENOMIC DNA]</scope>
    <source>
        <strain evidence="1 2">DSM 24301</strain>
    </source>
</reference>
<dbReference type="STRING" id="1293598.IV56_GL002090"/>
<evidence type="ECO:0008006" key="3">
    <source>
        <dbReference type="Google" id="ProtNLM"/>
    </source>
</evidence>
<dbReference type="AlphaFoldDB" id="A0A0R2MSV7"/>
<comment type="caution">
    <text evidence="1">The sequence shown here is derived from an EMBL/GenBank/DDBJ whole genome shotgun (WGS) entry which is preliminary data.</text>
</comment>
<dbReference type="PATRIC" id="fig|1293598.4.peg.2181"/>
<name>A0A0R2MSV7_9LACO</name>
<dbReference type="InterPro" id="IPR021808">
    <property type="entry name" value="DUF3383"/>
</dbReference>
<dbReference type="EMBL" id="JQCE01000058">
    <property type="protein sequence ID" value="KRO15900.1"/>
    <property type="molecule type" value="Genomic_DNA"/>
</dbReference>
<evidence type="ECO:0000313" key="1">
    <source>
        <dbReference type="EMBL" id="KRO15900.1"/>
    </source>
</evidence>
<keyword evidence="2" id="KW-1185">Reference proteome</keyword>
<sequence length="322" mass="34492">MGTLAIFMPGTANSSKTYLSIDDLSADIESADALSVARGYFAQAMHSKTLYVITYADLTTALDTYFVDNWEFATLVANGTDHPIKDGDAMTLSNYVEGKARRFYVTGLVATDETVTKAETIKQQFFGNQRTIVFASGADADGSNYGIGALIGALANQTVGSITWKFKNLVGVKAVNYNAAQVDKLHKNGIITYVKKAGIEQTSEGFTVSGEFIDSLHGDDWIKASMESDLQKLLSTSSKISFDGTGISQLEATATAVMLQATANGVILINDKTGAGEYTVTAQSRDNTSAEDIAQRHYSGLSFSYRRSGAIHSVTVRGTVLL</sequence>
<gene>
    <name evidence="1" type="ORF">IV56_GL002090</name>
</gene>
<dbReference type="Pfam" id="PF11863">
    <property type="entry name" value="DUF3383"/>
    <property type="match status" value="1"/>
</dbReference>